<accession>A0AAD8XZQ7</accession>
<evidence type="ECO:0000313" key="2">
    <source>
        <dbReference type="EMBL" id="KAK1736387.1"/>
    </source>
</evidence>
<protein>
    <recommendedName>
        <fullName evidence="4">PH domain-containing protein</fullName>
    </recommendedName>
</protein>
<comment type="caution">
    <text evidence="2">The sequence shown here is derived from an EMBL/GenBank/DDBJ whole genome shotgun (WGS) entry which is preliminary data.</text>
</comment>
<proteinExistence type="predicted"/>
<reference evidence="2" key="1">
    <citation type="submission" date="2023-06" db="EMBL/GenBank/DDBJ databases">
        <title>Survivors Of The Sea: Transcriptome response of Skeletonema marinoi to long-term dormancy.</title>
        <authorList>
            <person name="Pinder M.I.M."/>
            <person name="Kourtchenko O."/>
            <person name="Robertson E.K."/>
            <person name="Larsson T."/>
            <person name="Maumus F."/>
            <person name="Osuna-Cruz C.M."/>
            <person name="Vancaester E."/>
            <person name="Stenow R."/>
            <person name="Vandepoele K."/>
            <person name="Ploug H."/>
            <person name="Bruchert V."/>
            <person name="Godhe A."/>
            <person name="Topel M."/>
        </authorList>
    </citation>
    <scope>NUCLEOTIDE SEQUENCE</scope>
    <source>
        <strain evidence="2">R05AC</strain>
    </source>
</reference>
<feature type="compositionally biased region" description="Basic and acidic residues" evidence="1">
    <location>
        <begin position="1"/>
        <end position="13"/>
    </location>
</feature>
<keyword evidence="3" id="KW-1185">Reference proteome</keyword>
<feature type="region of interest" description="Disordered" evidence="1">
    <location>
        <begin position="256"/>
        <end position="276"/>
    </location>
</feature>
<evidence type="ECO:0008006" key="4">
    <source>
        <dbReference type="Google" id="ProtNLM"/>
    </source>
</evidence>
<gene>
    <name evidence="2" type="ORF">QTG54_012987</name>
</gene>
<evidence type="ECO:0000256" key="1">
    <source>
        <dbReference type="SAM" id="MobiDB-lite"/>
    </source>
</evidence>
<dbReference type="EMBL" id="JATAAI010000029">
    <property type="protein sequence ID" value="KAK1736387.1"/>
    <property type="molecule type" value="Genomic_DNA"/>
</dbReference>
<dbReference type="AlphaFoldDB" id="A0AAD8XZQ7"/>
<sequence length="434" mass="47541">MQPLKDDSHDNRKPRPRGLTSDENSSLDGAMHRGHHTTSGSNNGGGKSKLSKSPFNRVKSMGGGLTIKEGEPTVISNEQEAQMREKRKAFTDFHNMGVDSTSAFLGDESSNHRNSFFLTSVAYPAANARVLPTNNTRGGAQSYDKKTTISPSTSENALKAIGAPKDELDNSADIAPERALRPVRGPESWKKGERHSIIPAILCVCPFQVLSNVMSDDSGNPPSRPPSGQSLLSSSPINGYGIGSMIADDEHNESNQNGWFFADHHQPQPRLSSNKAGVPPSAFGKIMLGKATVAALGVRSFFNEVYGWTSGIFVLRQNYLFEYRDDDNLKGLPWGYAHLQLAEAYPHKHFVNALHLDFFEKPCIKSGKRSLLLRVEDKGERDRWVSLLQAAARTTIHDLYDVDVSGGPEFGRGRYAVVRPARRSKLGGSHLMTA</sequence>
<feature type="region of interest" description="Disordered" evidence="1">
    <location>
        <begin position="1"/>
        <end position="81"/>
    </location>
</feature>
<feature type="region of interest" description="Disordered" evidence="1">
    <location>
        <begin position="215"/>
        <end position="234"/>
    </location>
</feature>
<name>A0AAD8XZQ7_9STRA</name>
<organism evidence="2 3">
    <name type="scientific">Skeletonema marinoi</name>
    <dbReference type="NCBI Taxonomy" id="267567"/>
    <lineage>
        <taxon>Eukaryota</taxon>
        <taxon>Sar</taxon>
        <taxon>Stramenopiles</taxon>
        <taxon>Ochrophyta</taxon>
        <taxon>Bacillariophyta</taxon>
        <taxon>Coscinodiscophyceae</taxon>
        <taxon>Thalassiosirophycidae</taxon>
        <taxon>Thalassiosirales</taxon>
        <taxon>Skeletonemataceae</taxon>
        <taxon>Skeletonema</taxon>
        <taxon>Skeletonema marinoi-dohrnii complex</taxon>
    </lineage>
</organism>
<dbReference type="Gene3D" id="2.30.29.30">
    <property type="entry name" value="Pleckstrin-homology domain (PH domain)/Phosphotyrosine-binding domain (PTB)"/>
    <property type="match status" value="1"/>
</dbReference>
<dbReference type="SUPFAM" id="SSF50729">
    <property type="entry name" value="PH domain-like"/>
    <property type="match status" value="1"/>
</dbReference>
<dbReference type="Proteomes" id="UP001224775">
    <property type="component" value="Unassembled WGS sequence"/>
</dbReference>
<dbReference type="InterPro" id="IPR011993">
    <property type="entry name" value="PH-like_dom_sf"/>
</dbReference>
<evidence type="ECO:0000313" key="3">
    <source>
        <dbReference type="Proteomes" id="UP001224775"/>
    </source>
</evidence>
<feature type="region of interest" description="Disordered" evidence="1">
    <location>
        <begin position="133"/>
        <end position="153"/>
    </location>
</feature>